<dbReference type="PANTHER" id="PTHR34388">
    <property type="entry name" value="DNA POLYMERASE III SUBUNIT DELTA"/>
    <property type="match status" value="1"/>
</dbReference>
<evidence type="ECO:0000313" key="12">
    <source>
        <dbReference type="Proteomes" id="UP000679179"/>
    </source>
</evidence>
<comment type="caution">
    <text evidence="11">The sequence shown here is derived from an EMBL/GenBank/DDBJ whole genome shotgun (WGS) entry which is preliminary data.</text>
</comment>
<comment type="similarity">
    <text evidence="7">Belongs to the DNA polymerase HolA subunit family.</text>
</comment>
<dbReference type="Pfam" id="PF21694">
    <property type="entry name" value="DNA_pol3_delta_C"/>
    <property type="match status" value="1"/>
</dbReference>
<evidence type="ECO:0000256" key="2">
    <source>
        <dbReference type="ARBA" id="ARBA00017703"/>
    </source>
</evidence>
<reference evidence="11" key="1">
    <citation type="submission" date="2021-03" db="EMBL/GenBank/DDBJ databases">
        <title>Taxonomic study of Clostridium polyendosporum from meadow-gley soil under rice.</title>
        <authorList>
            <person name="Kobayashi H."/>
            <person name="Tanizawa Y."/>
            <person name="Yagura M."/>
        </authorList>
    </citation>
    <scope>NUCLEOTIDE SEQUENCE</scope>
    <source>
        <strain evidence="11">JCM 30710</strain>
    </source>
</reference>
<evidence type="ECO:0000256" key="6">
    <source>
        <dbReference type="ARBA" id="ARBA00022932"/>
    </source>
</evidence>
<evidence type="ECO:0000259" key="10">
    <source>
        <dbReference type="Pfam" id="PF21694"/>
    </source>
</evidence>
<comment type="catalytic activity">
    <reaction evidence="8">
        <text>DNA(n) + a 2'-deoxyribonucleoside 5'-triphosphate = DNA(n+1) + diphosphate</text>
        <dbReference type="Rhea" id="RHEA:22508"/>
        <dbReference type="Rhea" id="RHEA-COMP:17339"/>
        <dbReference type="Rhea" id="RHEA-COMP:17340"/>
        <dbReference type="ChEBI" id="CHEBI:33019"/>
        <dbReference type="ChEBI" id="CHEBI:61560"/>
        <dbReference type="ChEBI" id="CHEBI:173112"/>
        <dbReference type="EC" id="2.7.7.7"/>
    </reaction>
</comment>
<sequence length="342" mass="39854">MIDLEVLEGNLKNNKLDNCYIFAGLDEMLIKESVENIINTVIDETFKDLNVIKLDGVSTTFEDIMNACETLPFMSDKKVVIIYRANFLREKTDSLGAKLYSQCTEYIKNTPSHCILVLYYLLNDKRENLMKNKKIMSLDKSCTLIKADKLRGEKLYRKVNSIFERKGKRIGKVELKFFCDSVENNFDIIEREIEKIISYTQGRDITRGDISLMLPNKEEDDVFDLVDYISQKRPEKAVDLINELLNKGENMMLILSLIESQFLMLYKIKVGISEGKTKEDFVRELRRPAFVCEKLIGQSKKFSYKQLQQCMKLCIETEKRLKSTGFHKKTEMELMLIDTVRV</sequence>
<evidence type="ECO:0000256" key="7">
    <source>
        <dbReference type="ARBA" id="ARBA00034754"/>
    </source>
</evidence>
<dbReference type="GO" id="GO:0006261">
    <property type="term" value="P:DNA-templated DNA replication"/>
    <property type="evidence" value="ECO:0007669"/>
    <property type="project" value="TreeGrafter"/>
</dbReference>
<dbReference type="Pfam" id="PF06144">
    <property type="entry name" value="DNA_pol3_delta"/>
    <property type="match status" value="1"/>
</dbReference>
<dbReference type="Gene3D" id="3.40.50.300">
    <property type="entry name" value="P-loop containing nucleotide triphosphate hydrolases"/>
    <property type="match status" value="1"/>
</dbReference>
<dbReference type="SUPFAM" id="SSF48019">
    <property type="entry name" value="post-AAA+ oligomerization domain-like"/>
    <property type="match status" value="1"/>
</dbReference>
<dbReference type="InterPro" id="IPR010372">
    <property type="entry name" value="DNA_pol3_delta_N"/>
</dbReference>
<evidence type="ECO:0000256" key="5">
    <source>
        <dbReference type="ARBA" id="ARBA00022705"/>
    </source>
</evidence>
<dbReference type="Gene3D" id="1.10.8.60">
    <property type="match status" value="1"/>
</dbReference>
<organism evidence="11 12">
    <name type="scientific">Clostridium polyendosporum</name>
    <dbReference type="NCBI Taxonomy" id="69208"/>
    <lineage>
        <taxon>Bacteria</taxon>
        <taxon>Bacillati</taxon>
        <taxon>Bacillota</taxon>
        <taxon>Clostridia</taxon>
        <taxon>Eubacteriales</taxon>
        <taxon>Clostridiaceae</taxon>
        <taxon>Clostridium</taxon>
    </lineage>
</organism>
<evidence type="ECO:0000259" key="9">
    <source>
        <dbReference type="Pfam" id="PF06144"/>
    </source>
</evidence>
<dbReference type="RefSeq" id="WP_212902842.1">
    <property type="nucleotide sequence ID" value="NZ_BOPZ01000004.1"/>
</dbReference>
<dbReference type="InterPro" id="IPR027417">
    <property type="entry name" value="P-loop_NTPase"/>
</dbReference>
<dbReference type="Gene3D" id="1.20.272.10">
    <property type="match status" value="1"/>
</dbReference>
<keyword evidence="12" id="KW-1185">Reference proteome</keyword>
<dbReference type="Proteomes" id="UP000679179">
    <property type="component" value="Unassembled WGS sequence"/>
</dbReference>
<evidence type="ECO:0000256" key="4">
    <source>
        <dbReference type="ARBA" id="ARBA00022695"/>
    </source>
</evidence>
<dbReference type="GO" id="GO:0009360">
    <property type="term" value="C:DNA polymerase III complex"/>
    <property type="evidence" value="ECO:0007669"/>
    <property type="project" value="InterPro"/>
</dbReference>
<dbReference type="GO" id="GO:0003887">
    <property type="term" value="F:DNA-directed DNA polymerase activity"/>
    <property type="evidence" value="ECO:0007669"/>
    <property type="project" value="UniProtKB-KW"/>
</dbReference>
<dbReference type="EMBL" id="BOPZ01000004">
    <property type="protein sequence ID" value="GIM28107.1"/>
    <property type="molecule type" value="Genomic_DNA"/>
</dbReference>
<dbReference type="GO" id="GO:0003677">
    <property type="term" value="F:DNA binding"/>
    <property type="evidence" value="ECO:0007669"/>
    <property type="project" value="InterPro"/>
</dbReference>
<evidence type="ECO:0000313" key="11">
    <source>
        <dbReference type="EMBL" id="GIM28107.1"/>
    </source>
</evidence>
<feature type="domain" description="DNA polymerase III delta subunit-like C-terminal" evidence="10">
    <location>
        <begin position="219"/>
        <end position="338"/>
    </location>
</feature>
<dbReference type="InterPro" id="IPR005790">
    <property type="entry name" value="DNA_polIII_delta"/>
</dbReference>
<dbReference type="EC" id="2.7.7.7" evidence="1"/>
<dbReference type="InterPro" id="IPR048466">
    <property type="entry name" value="DNA_pol3_delta-like_C"/>
</dbReference>
<dbReference type="AlphaFoldDB" id="A0A919RX61"/>
<evidence type="ECO:0000256" key="3">
    <source>
        <dbReference type="ARBA" id="ARBA00022679"/>
    </source>
</evidence>
<dbReference type="PANTHER" id="PTHR34388:SF1">
    <property type="entry name" value="DNA POLYMERASE III SUBUNIT DELTA"/>
    <property type="match status" value="1"/>
</dbReference>
<name>A0A919RX61_9CLOT</name>
<dbReference type="SUPFAM" id="SSF52540">
    <property type="entry name" value="P-loop containing nucleoside triphosphate hydrolases"/>
    <property type="match status" value="1"/>
</dbReference>
<gene>
    <name evidence="11" type="primary">holA</name>
    <name evidence="11" type="ORF">CPJCM30710_07730</name>
</gene>
<dbReference type="InterPro" id="IPR008921">
    <property type="entry name" value="DNA_pol3_clamp-load_cplx_C"/>
</dbReference>
<accession>A0A919RX61</accession>
<protein>
    <recommendedName>
        <fullName evidence="2">DNA polymerase III subunit delta</fullName>
        <ecNumber evidence="1">2.7.7.7</ecNumber>
    </recommendedName>
</protein>
<proteinExistence type="inferred from homology"/>
<feature type="domain" description="DNA polymerase III delta N-terminal" evidence="9">
    <location>
        <begin position="20"/>
        <end position="143"/>
    </location>
</feature>
<keyword evidence="6" id="KW-0239">DNA-directed DNA polymerase</keyword>
<evidence type="ECO:0000256" key="1">
    <source>
        <dbReference type="ARBA" id="ARBA00012417"/>
    </source>
</evidence>
<dbReference type="NCBIfam" id="TIGR01128">
    <property type="entry name" value="holA"/>
    <property type="match status" value="1"/>
</dbReference>
<keyword evidence="5" id="KW-0235">DNA replication</keyword>
<evidence type="ECO:0000256" key="8">
    <source>
        <dbReference type="ARBA" id="ARBA00049244"/>
    </source>
</evidence>
<keyword evidence="3" id="KW-0808">Transferase</keyword>
<keyword evidence="4" id="KW-0548">Nucleotidyltransferase</keyword>